<dbReference type="AlphaFoldDB" id="A0AB35Y3K3"/>
<comment type="caution">
    <text evidence="1">The sequence shown here is derived from an EMBL/GenBank/DDBJ whole genome shotgun (WGS) entry which is preliminary data.</text>
</comment>
<dbReference type="EMBL" id="JBBFGL010000001">
    <property type="protein sequence ID" value="MEJ5194796.1"/>
    <property type="molecule type" value="Genomic_DNA"/>
</dbReference>
<dbReference type="InterPro" id="IPR006311">
    <property type="entry name" value="TAT_signal"/>
</dbReference>
<dbReference type="PROSITE" id="PS51257">
    <property type="entry name" value="PROKAR_LIPOPROTEIN"/>
    <property type="match status" value="1"/>
</dbReference>
<reference evidence="1" key="1">
    <citation type="submission" date="2024-03" db="EMBL/GenBank/DDBJ databases">
        <authorList>
            <person name="Plomp N."/>
            <person name="Harmsen H.J."/>
        </authorList>
    </citation>
    <scope>NUCLEOTIDE SEQUENCE</scope>
    <source>
        <strain evidence="1">HTF-128</strain>
    </source>
</reference>
<evidence type="ECO:0000313" key="1">
    <source>
        <dbReference type="EMBL" id="MEJ5194796.1"/>
    </source>
</evidence>
<dbReference type="PROSITE" id="PS51318">
    <property type="entry name" value="TAT"/>
    <property type="match status" value="1"/>
</dbReference>
<sequence length="204" mass="21583">MSNPISRRTFLKCTGASAVALGAAGLLGGCQQSGGDTIVDVKVGDKISNWNGLGVMLTSLFRIDTAPAQEGYEYIAVLVTVVNRTKNQTFNIGAQNLAEINAAYPVPPQENVDANFHALAAASTDFAASCDGQGVECGANISLYNSNSQTFSESTNLPPQGSGYLQLMLMVPKGWQNLQITYMPTFVADKTITFNMAAADMTRA</sequence>
<gene>
    <name evidence="1" type="ORF">WF834_01165</name>
</gene>
<organism evidence="1 2">
    <name type="scientific">Faecalibacterium wellingii</name>
    <dbReference type="NCBI Taxonomy" id="2929491"/>
    <lineage>
        <taxon>Bacteria</taxon>
        <taxon>Bacillati</taxon>
        <taxon>Bacillota</taxon>
        <taxon>Clostridia</taxon>
        <taxon>Eubacteriales</taxon>
        <taxon>Oscillospiraceae</taxon>
        <taxon>Faecalibacterium</taxon>
    </lineage>
</organism>
<dbReference type="Proteomes" id="UP001373196">
    <property type="component" value="Unassembled WGS sequence"/>
</dbReference>
<dbReference type="NCBIfam" id="TIGR01409">
    <property type="entry name" value="TAT_signal_seq"/>
    <property type="match status" value="1"/>
</dbReference>
<dbReference type="InterPro" id="IPR019546">
    <property type="entry name" value="TAT_signal_bac_arc"/>
</dbReference>
<protein>
    <submittedName>
        <fullName evidence="1">Twin-arginine translocation signal domain-containing protein</fullName>
    </submittedName>
</protein>
<dbReference type="RefSeq" id="WP_339394571.1">
    <property type="nucleotide sequence ID" value="NZ_JBBFGL010000001.1"/>
</dbReference>
<proteinExistence type="predicted"/>
<evidence type="ECO:0000313" key="2">
    <source>
        <dbReference type="Proteomes" id="UP001373196"/>
    </source>
</evidence>
<accession>A0AB35Y3K3</accession>
<name>A0AB35Y3K3_9FIRM</name>